<proteinExistence type="predicted"/>
<feature type="compositionally biased region" description="Low complexity" evidence="2">
    <location>
        <begin position="42"/>
        <end position="92"/>
    </location>
</feature>
<dbReference type="Proteomes" id="UP001551675">
    <property type="component" value="Unassembled WGS sequence"/>
</dbReference>
<name>A0ABV3GD05_MICGL</name>
<evidence type="ECO:0000256" key="1">
    <source>
        <dbReference type="ARBA" id="ARBA00022729"/>
    </source>
</evidence>
<feature type="signal peptide" evidence="3">
    <location>
        <begin position="1"/>
        <end position="28"/>
    </location>
</feature>
<protein>
    <submittedName>
        <fullName evidence="4">Extracellular solute-binding protein</fullName>
    </submittedName>
</protein>
<sequence length="425" mass="44328">MALCPTRRLPVVVPAVALMGLLASACGATETTASTMATPATTTAATPAADQPPAAAAAAPRARGAAASPSPHTASATPSKPAKTPTPAASPGPGEGAVNVLALPGYVEWGGTDPKVNWVAPFQAETGCKVNLRTYDASATAAGTRPIDPGSFDVISAPPELAGKLIDDGTVAPLNTSLIAAYHDIPKQLRKLETRKDDVYGVPYLWGINEVLYDTTKDGPKTAAALYGGTGAVMLKDSPLTIADAALVLKRRGAEIDDPFQLTPSQLDDAMKLLSRGKSADRVYWRDPIEVIQGFASGSVRLAQATPYHRDVLTLGHRPVKAAGGPVTGWADAWMVSSAAAHPSCAYEWLDWTSSTTVQKEAAEWVGLAPANEAACTGRTKRICADYTSFDDVSFASRPSKNCGGGDGECVGYGQWVERWKRLVG</sequence>
<evidence type="ECO:0000313" key="5">
    <source>
        <dbReference type="Proteomes" id="UP001551675"/>
    </source>
</evidence>
<evidence type="ECO:0000256" key="2">
    <source>
        <dbReference type="SAM" id="MobiDB-lite"/>
    </source>
</evidence>
<dbReference type="EMBL" id="JBFALK010000005">
    <property type="protein sequence ID" value="MEV0969519.1"/>
    <property type="molecule type" value="Genomic_DNA"/>
</dbReference>
<dbReference type="InterPro" id="IPR006059">
    <property type="entry name" value="SBP"/>
</dbReference>
<gene>
    <name evidence="4" type="ORF">AB0I59_12850</name>
</gene>
<evidence type="ECO:0000256" key="3">
    <source>
        <dbReference type="SAM" id="SignalP"/>
    </source>
</evidence>
<dbReference type="PANTHER" id="PTHR30222:SF18">
    <property type="entry name" value="BIFUNCTIONAL POLYHYDROXYBUTYRATE SYNTHASE _ ABC TRANSPORTER PERIPLASMIC BINDING PROTEIN-RELATED"/>
    <property type="match status" value="1"/>
</dbReference>
<dbReference type="Pfam" id="PF13416">
    <property type="entry name" value="SBP_bac_8"/>
    <property type="match status" value="1"/>
</dbReference>
<organism evidence="4 5">
    <name type="scientific">Microtetraspora glauca</name>
    <dbReference type="NCBI Taxonomy" id="1996"/>
    <lineage>
        <taxon>Bacteria</taxon>
        <taxon>Bacillati</taxon>
        <taxon>Actinomycetota</taxon>
        <taxon>Actinomycetes</taxon>
        <taxon>Streptosporangiales</taxon>
        <taxon>Streptosporangiaceae</taxon>
        <taxon>Microtetraspora</taxon>
    </lineage>
</organism>
<dbReference type="Gene3D" id="3.40.190.10">
    <property type="entry name" value="Periplasmic binding protein-like II"/>
    <property type="match status" value="2"/>
</dbReference>
<comment type="caution">
    <text evidence="4">The sequence shown here is derived from an EMBL/GenBank/DDBJ whole genome shotgun (WGS) entry which is preliminary data.</text>
</comment>
<dbReference type="PANTHER" id="PTHR30222">
    <property type="entry name" value="SPERMIDINE/PUTRESCINE-BINDING PERIPLASMIC PROTEIN"/>
    <property type="match status" value="1"/>
</dbReference>
<dbReference type="SUPFAM" id="SSF53850">
    <property type="entry name" value="Periplasmic binding protein-like II"/>
    <property type="match status" value="1"/>
</dbReference>
<feature type="chain" id="PRO_5046554330" evidence="3">
    <location>
        <begin position="29"/>
        <end position="425"/>
    </location>
</feature>
<accession>A0ABV3GD05</accession>
<evidence type="ECO:0000313" key="4">
    <source>
        <dbReference type="EMBL" id="MEV0969519.1"/>
    </source>
</evidence>
<dbReference type="RefSeq" id="WP_358132452.1">
    <property type="nucleotide sequence ID" value="NZ_JBFALK010000005.1"/>
</dbReference>
<keyword evidence="1 3" id="KW-0732">Signal</keyword>
<feature type="region of interest" description="Disordered" evidence="2">
    <location>
        <begin position="42"/>
        <end position="96"/>
    </location>
</feature>
<keyword evidence="5" id="KW-1185">Reference proteome</keyword>
<reference evidence="4 5" key="1">
    <citation type="submission" date="2024-06" db="EMBL/GenBank/DDBJ databases">
        <title>The Natural Products Discovery Center: Release of the First 8490 Sequenced Strains for Exploring Actinobacteria Biosynthetic Diversity.</title>
        <authorList>
            <person name="Kalkreuter E."/>
            <person name="Kautsar S.A."/>
            <person name="Yang D."/>
            <person name="Bader C.D."/>
            <person name="Teijaro C.N."/>
            <person name="Fluegel L."/>
            <person name="Davis C.M."/>
            <person name="Simpson J.R."/>
            <person name="Lauterbach L."/>
            <person name="Steele A.D."/>
            <person name="Gui C."/>
            <person name="Meng S."/>
            <person name="Li G."/>
            <person name="Viehrig K."/>
            <person name="Ye F."/>
            <person name="Su P."/>
            <person name="Kiefer A.F."/>
            <person name="Nichols A."/>
            <person name="Cepeda A.J."/>
            <person name="Yan W."/>
            <person name="Fan B."/>
            <person name="Jiang Y."/>
            <person name="Adhikari A."/>
            <person name="Zheng C.-J."/>
            <person name="Schuster L."/>
            <person name="Cowan T.M."/>
            <person name="Smanski M.J."/>
            <person name="Chevrette M.G."/>
            <person name="De Carvalho L.P.S."/>
            <person name="Shen B."/>
        </authorList>
    </citation>
    <scope>NUCLEOTIDE SEQUENCE [LARGE SCALE GENOMIC DNA]</scope>
    <source>
        <strain evidence="4 5">NPDC050100</strain>
    </source>
</reference>
<dbReference type="PROSITE" id="PS51257">
    <property type="entry name" value="PROKAR_LIPOPROTEIN"/>
    <property type="match status" value="1"/>
</dbReference>